<evidence type="ECO:0000313" key="3">
    <source>
        <dbReference type="Proteomes" id="UP000230233"/>
    </source>
</evidence>
<organism evidence="2 3">
    <name type="scientific">Caenorhabditis nigoni</name>
    <dbReference type="NCBI Taxonomy" id="1611254"/>
    <lineage>
        <taxon>Eukaryota</taxon>
        <taxon>Metazoa</taxon>
        <taxon>Ecdysozoa</taxon>
        <taxon>Nematoda</taxon>
        <taxon>Chromadorea</taxon>
        <taxon>Rhabditida</taxon>
        <taxon>Rhabditina</taxon>
        <taxon>Rhabditomorpha</taxon>
        <taxon>Rhabditoidea</taxon>
        <taxon>Rhabditidae</taxon>
        <taxon>Peloderinae</taxon>
        <taxon>Caenorhabditis</taxon>
    </lineage>
</organism>
<reference evidence="3" key="1">
    <citation type="submission" date="2017-10" db="EMBL/GenBank/DDBJ databases">
        <title>Rapid genome shrinkage in a self-fertile nematode reveals novel sperm competition proteins.</title>
        <authorList>
            <person name="Yin D."/>
            <person name="Schwarz E.M."/>
            <person name="Thomas C.G."/>
            <person name="Felde R.L."/>
            <person name="Korf I.F."/>
            <person name="Cutter A.D."/>
            <person name="Schartner C.M."/>
            <person name="Ralston E.J."/>
            <person name="Meyer B.J."/>
            <person name="Haag E.S."/>
        </authorList>
    </citation>
    <scope>NUCLEOTIDE SEQUENCE [LARGE SCALE GENOMIC DNA]</scope>
    <source>
        <strain evidence="3">JU1422</strain>
    </source>
</reference>
<dbReference type="AlphaFoldDB" id="A0A2G5SFW0"/>
<dbReference type="Proteomes" id="UP000230233">
    <property type="component" value="Unassembled WGS sequence"/>
</dbReference>
<evidence type="ECO:0000256" key="1">
    <source>
        <dbReference type="SAM" id="SignalP"/>
    </source>
</evidence>
<dbReference type="EMBL" id="PDUG01000009">
    <property type="protein sequence ID" value="PIC13958.1"/>
    <property type="molecule type" value="Genomic_DNA"/>
</dbReference>
<evidence type="ECO:0000313" key="2">
    <source>
        <dbReference type="EMBL" id="PIC13958.1"/>
    </source>
</evidence>
<feature type="signal peptide" evidence="1">
    <location>
        <begin position="1"/>
        <end position="21"/>
    </location>
</feature>
<keyword evidence="1" id="KW-0732">Signal</keyword>
<sequence length="68" mass="8103">MDCRQDMSMFLLSFLRTFSWAGDRITVDDKETSDKLIQFTDYDYTDEDGMNLYTPVSKPYRSNDCFFD</sequence>
<accession>A0A2G5SFW0</accession>
<name>A0A2G5SFW0_9PELO</name>
<keyword evidence="3" id="KW-1185">Reference proteome</keyword>
<gene>
    <name evidence="2" type="ORF">B9Z55_027302</name>
</gene>
<protein>
    <submittedName>
        <fullName evidence="2">Uncharacterized protein</fullName>
    </submittedName>
</protein>
<feature type="chain" id="PRO_5013660435" evidence="1">
    <location>
        <begin position="22"/>
        <end position="68"/>
    </location>
</feature>
<proteinExistence type="predicted"/>
<comment type="caution">
    <text evidence="2">The sequence shown here is derived from an EMBL/GenBank/DDBJ whole genome shotgun (WGS) entry which is preliminary data.</text>
</comment>